<dbReference type="CDD" id="cd14727">
    <property type="entry name" value="ChanN-like"/>
    <property type="match status" value="1"/>
</dbReference>
<feature type="domain" description="Haem-binding uptake Tiki superfamily ChaN" evidence="1">
    <location>
        <begin position="78"/>
        <end position="297"/>
    </location>
</feature>
<feature type="domain" description="Methyltransferase" evidence="2">
    <location>
        <begin position="383"/>
        <end position="498"/>
    </location>
</feature>
<reference evidence="4" key="1">
    <citation type="journal article" date="2013" name="Nature">
        <title>Pan genome of the phytoplankton Emiliania underpins its global distribution.</title>
        <authorList>
            <person name="Read B.A."/>
            <person name="Kegel J."/>
            <person name="Klute M.J."/>
            <person name="Kuo A."/>
            <person name="Lefebvre S.C."/>
            <person name="Maumus F."/>
            <person name="Mayer C."/>
            <person name="Miller J."/>
            <person name="Monier A."/>
            <person name="Salamov A."/>
            <person name="Young J."/>
            <person name="Aguilar M."/>
            <person name="Claverie J.M."/>
            <person name="Frickenhaus S."/>
            <person name="Gonzalez K."/>
            <person name="Herman E.K."/>
            <person name="Lin Y.C."/>
            <person name="Napier J."/>
            <person name="Ogata H."/>
            <person name="Sarno A.F."/>
            <person name="Shmutz J."/>
            <person name="Schroeder D."/>
            <person name="de Vargas C."/>
            <person name="Verret F."/>
            <person name="von Dassow P."/>
            <person name="Valentin K."/>
            <person name="Van de Peer Y."/>
            <person name="Wheeler G."/>
            <person name="Dacks J.B."/>
            <person name="Delwiche C.F."/>
            <person name="Dyhrman S.T."/>
            <person name="Glockner G."/>
            <person name="John U."/>
            <person name="Richards T."/>
            <person name="Worden A.Z."/>
            <person name="Zhang X."/>
            <person name="Grigoriev I.V."/>
            <person name="Allen A.E."/>
            <person name="Bidle K."/>
            <person name="Borodovsky M."/>
            <person name="Bowler C."/>
            <person name="Brownlee C."/>
            <person name="Cock J.M."/>
            <person name="Elias M."/>
            <person name="Gladyshev V.N."/>
            <person name="Groth M."/>
            <person name="Guda C."/>
            <person name="Hadaegh A."/>
            <person name="Iglesias-Rodriguez M.D."/>
            <person name="Jenkins J."/>
            <person name="Jones B.M."/>
            <person name="Lawson T."/>
            <person name="Leese F."/>
            <person name="Lindquist E."/>
            <person name="Lobanov A."/>
            <person name="Lomsadze A."/>
            <person name="Malik S.B."/>
            <person name="Marsh M.E."/>
            <person name="Mackinder L."/>
            <person name="Mock T."/>
            <person name="Mueller-Roeber B."/>
            <person name="Pagarete A."/>
            <person name="Parker M."/>
            <person name="Probert I."/>
            <person name="Quesneville H."/>
            <person name="Raines C."/>
            <person name="Rensing S.A."/>
            <person name="Riano-Pachon D.M."/>
            <person name="Richier S."/>
            <person name="Rokitta S."/>
            <person name="Shiraiwa Y."/>
            <person name="Soanes D.M."/>
            <person name="van der Giezen M."/>
            <person name="Wahlund T.M."/>
            <person name="Williams B."/>
            <person name="Wilson W."/>
            <person name="Wolfe G."/>
            <person name="Wurch L.L."/>
        </authorList>
    </citation>
    <scope>NUCLEOTIDE SEQUENCE</scope>
</reference>
<dbReference type="InterPro" id="IPR029063">
    <property type="entry name" value="SAM-dependent_MTases_sf"/>
</dbReference>
<reference evidence="3" key="2">
    <citation type="submission" date="2024-10" db="UniProtKB">
        <authorList>
            <consortium name="EnsemblProtists"/>
        </authorList>
    </citation>
    <scope>IDENTIFICATION</scope>
</reference>
<dbReference type="SUPFAM" id="SSF53335">
    <property type="entry name" value="S-adenosyl-L-methionine-dependent methyltransferases"/>
    <property type="match status" value="1"/>
</dbReference>
<dbReference type="HOGENOM" id="CLU_461880_0_0_1"/>
<dbReference type="PaxDb" id="2903-EOD08748"/>
<proteinExistence type="predicted"/>
<dbReference type="KEGG" id="ehx:EMIHUDRAFT_459946"/>
<evidence type="ECO:0000259" key="1">
    <source>
        <dbReference type="Pfam" id="PF04187"/>
    </source>
</evidence>
<evidence type="ECO:0000313" key="4">
    <source>
        <dbReference type="Proteomes" id="UP000013827"/>
    </source>
</evidence>
<dbReference type="RefSeq" id="XP_005761177.1">
    <property type="nucleotide sequence ID" value="XM_005761120.1"/>
</dbReference>
<dbReference type="AlphaFoldDB" id="A0A0D3IBW3"/>
<dbReference type="InterPro" id="IPR050447">
    <property type="entry name" value="Erg6_SMT_methyltransf"/>
</dbReference>
<organism evidence="3 4">
    <name type="scientific">Emiliania huxleyi (strain CCMP1516)</name>
    <dbReference type="NCBI Taxonomy" id="280463"/>
    <lineage>
        <taxon>Eukaryota</taxon>
        <taxon>Haptista</taxon>
        <taxon>Haptophyta</taxon>
        <taxon>Prymnesiophyceae</taxon>
        <taxon>Isochrysidales</taxon>
        <taxon>Noelaerhabdaceae</taxon>
        <taxon>Emiliania</taxon>
    </lineage>
</organism>
<sequence length="591" mass="62593">MSLALQGSSRRAVEAMVGGSLAVAAGALVLRAKRAARCLSAATAAVEPPPESLTGYRAAVFSLRPSSFGHPAGEADARAMADARLVIVGEIHSIPPCVELQCRAALAMLASLEAGGRLHVVLEHLNFEQQPLLDAYAAGTLEMAALLEQYSVGTEGHDLAPYEPLLRLGRDHGALQLHAGFIPRSYAKIVMRESKEAAIEAARAQGYLAKGETLDGTEEHYSFFESLLTHRPLHAQPPLPPTDKFRRMFPAQLIKDAAMAHKVSRLLAPQGEGGADKALVVCGVGHSGYSHGVPERIERALPWLAGRSFRVWCLQAHESADLRGAEPVRELLTDAFGESAFAADASLVMRRLGYTPEQVACAGADAPNFQGVASPHTLAALQPGEAVVDLGSGLGVDSFIAAAAVGEAGRVTGVDIAASEVRHATARARERSLDGRVSFVVGDLERLPLPAASADAVISNGAFCLAPNKPKAFAEVWRVLRPGGRFAIATSVVLRPLEEGKWPLCMRMFSELSSLQPIATKAGFARVAIDTSDMAMAFELEAPEGEAPESWASSASKQRNQVHVGSAEFSHLQELDMNSICGRVVISGVKP</sequence>
<evidence type="ECO:0008006" key="5">
    <source>
        <dbReference type="Google" id="ProtNLM"/>
    </source>
</evidence>
<dbReference type="SUPFAM" id="SSF159501">
    <property type="entry name" value="EreA/ChaN-like"/>
    <property type="match status" value="1"/>
</dbReference>
<dbReference type="Pfam" id="PF04187">
    <property type="entry name" value="Cofac_haem_bdg"/>
    <property type="match status" value="1"/>
</dbReference>
<dbReference type="Pfam" id="PF13847">
    <property type="entry name" value="Methyltransf_31"/>
    <property type="match status" value="1"/>
</dbReference>
<dbReference type="InterPro" id="IPR007314">
    <property type="entry name" value="Cofac_haem-bd_dom"/>
</dbReference>
<name>A0A0D3IBW3_EMIH1</name>
<dbReference type="CDD" id="cd02440">
    <property type="entry name" value="AdoMet_MTases"/>
    <property type="match status" value="1"/>
</dbReference>
<dbReference type="Gene3D" id="3.40.50.11550">
    <property type="match status" value="1"/>
</dbReference>
<dbReference type="PANTHER" id="PTHR44068:SF11">
    <property type="entry name" value="GERANYL DIPHOSPHATE 2-C-METHYLTRANSFERASE"/>
    <property type="match status" value="1"/>
</dbReference>
<accession>A0A0D3IBW3</accession>
<dbReference type="GeneID" id="17254902"/>
<dbReference type="InterPro" id="IPR025714">
    <property type="entry name" value="Methyltranfer_dom"/>
</dbReference>
<evidence type="ECO:0000313" key="3">
    <source>
        <dbReference type="EnsemblProtists" id="EOD08748"/>
    </source>
</evidence>
<keyword evidence="4" id="KW-1185">Reference proteome</keyword>
<dbReference type="Gene3D" id="3.40.50.150">
    <property type="entry name" value="Vaccinia Virus protein VP39"/>
    <property type="match status" value="1"/>
</dbReference>
<dbReference type="PANTHER" id="PTHR44068">
    <property type="entry name" value="ZGC:194242"/>
    <property type="match status" value="1"/>
</dbReference>
<dbReference type="EnsemblProtists" id="EOD08748">
    <property type="protein sequence ID" value="EOD08748"/>
    <property type="gene ID" value="EMIHUDRAFT_459946"/>
</dbReference>
<protein>
    <recommendedName>
        <fullName evidence="5">Methyltransferase domain-containing protein</fullName>
    </recommendedName>
</protein>
<evidence type="ECO:0000259" key="2">
    <source>
        <dbReference type="Pfam" id="PF13847"/>
    </source>
</evidence>
<dbReference type="Proteomes" id="UP000013827">
    <property type="component" value="Unassembled WGS sequence"/>
</dbReference>